<gene>
    <name evidence="3" type="ORF">CDD80_6901</name>
</gene>
<evidence type="ECO:0000313" key="3">
    <source>
        <dbReference type="EMBL" id="PHH80811.1"/>
    </source>
</evidence>
<dbReference type="Gene3D" id="1.25.40.10">
    <property type="entry name" value="Tetratricopeptide repeat domain"/>
    <property type="match status" value="2"/>
</dbReference>
<name>A0A2C5ZNE6_9HYPO</name>
<accession>A0A2C5ZNE6</accession>
<comment type="caution">
    <text evidence="3">The sequence shown here is derived from an EMBL/GenBank/DDBJ whole genome shotgun (WGS) entry which is preliminary data.</text>
</comment>
<dbReference type="InterPro" id="IPR002885">
    <property type="entry name" value="PPR_rpt"/>
</dbReference>
<dbReference type="PROSITE" id="PS51375">
    <property type="entry name" value="PPR"/>
    <property type="match status" value="1"/>
</dbReference>
<evidence type="ECO:0000256" key="1">
    <source>
        <dbReference type="ARBA" id="ARBA00022737"/>
    </source>
</evidence>
<protein>
    <recommendedName>
        <fullName evidence="5">Pentacotripeptide-repeat region of PRORP domain-containing protein</fullName>
    </recommendedName>
</protein>
<dbReference type="OrthoDB" id="185373at2759"/>
<dbReference type="AlphaFoldDB" id="A0A2C5ZNE6"/>
<evidence type="ECO:0000256" key="2">
    <source>
        <dbReference type="PROSITE-ProRule" id="PRU00708"/>
    </source>
</evidence>
<dbReference type="EMBL" id="NJES01000008">
    <property type="protein sequence ID" value="PHH80811.1"/>
    <property type="molecule type" value="Genomic_DNA"/>
</dbReference>
<dbReference type="PANTHER" id="PTHR47941">
    <property type="entry name" value="PENTATRICOPEPTIDE REPEAT-CONTAINING PROTEIN 3, MITOCHONDRIAL"/>
    <property type="match status" value="1"/>
</dbReference>
<evidence type="ECO:0000313" key="4">
    <source>
        <dbReference type="Proteomes" id="UP000226431"/>
    </source>
</evidence>
<organism evidence="3 4">
    <name type="scientific">Ophiocordyceps camponoti-rufipedis</name>
    <dbReference type="NCBI Taxonomy" id="2004952"/>
    <lineage>
        <taxon>Eukaryota</taxon>
        <taxon>Fungi</taxon>
        <taxon>Dikarya</taxon>
        <taxon>Ascomycota</taxon>
        <taxon>Pezizomycotina</taxon>
        <taxon>Sordariomycetes</taxon>
        <taxon>Hypocreomycetidae</taxon>
        <taxon>Hypocreales</taxon>
        <taxon>Ophiocordycipitaceae</taxon>
        <taxon>Ophiocordyceps</taxon>
    </lineage>
</organism>
<keyword evidence="1" id="KW-0677">Repeat</keyword>
<feature type="repeat" description="PPR" evidence="2">
    <location>
        <begin position="553"/>
        <end position="587"/>
    </location>
</feature>
<reference evidence="3 4" key="1">
    <citation type="submission" date="2017-06" db="EMBL/GenBank/DDBJ databases">
        <title>Ant-infecting Ophiocordyceps genomes reveal a high diversity of potential behavioral manipulation genes and a possible major role for enterotoxins.</title>
        <authorList>
            <person name="De Bekker C."/>
            <person name="Evans H.C."/>
            <person name="Brachmann A."/>
            <person name="Hughes D.P."/>
        </authorList>
    </citation>
    <scope>NUCLEOTIDE SEQUENCE [LARGE SCALE GENOMIC DNA]</scope>
    <source>
        <strain evidence="3 4">Map16</strain>
    </source>
</reference>
<evidence type="ECO:0008006" key="5">
    <source>
        <dbReference type="Google" id="ProtNLM"/>
    </source>
</evidence>
<sequence length="662" mass="75295">MTTATLPVAPSLFKQWGRLRHQPPQDRVRVRREFKSWKIGLNRVLKGQELDSGQWLDRGRFLYELNDVAAMRQAWEMEDMEKRRQSWPLVMLSTIRARPDRVGRVLDATLSLPPPGYAIHDVLLFIANNLHINSHATVQEKNAQADEVLDLIIRLFDELPSGHVPFGQRTFGILAREMPCEQANELYSLLLTRTCKLHANTQLHFARKLADQITYKPRSLDILLKLADEGLDLNEAKAASVVTSLLHCKTPHRSGPLKEPEPPFLPKRALERLVEKGLAPNAFNSTAFLDSLGQIGEVDESIRLALLFSECGVQMDNKSWVTVVRGAKASLDVAKVTKSLEVAKAANAPVTEVLNYALHCVFYFANIESREWSRPPPWTLPLFEPMLNLYGSRFNLTPLQEWFPEPLPFLLAGLTRAKPFRVDYVPRNWEFQETILPLARHLFSNESVEEGVQLQPNSTTLATMMRAYIRGIETPYQLMSYLFYFKAQFQKRTAAARCLSSEKGSLVFDSIIMAMMEREQLFRPALHLFGEMVRDNVPPEDGEEHEPMYPAPSTITLALIVRGLMSRGEPRLAEEILEVMRRLGVRLNLVGWNTMLKGYASMQDVHSTVTTLQGLEAAGFRADSFTFDAFGKLKDQQKALDQMQAILDQNRLELMRWEAACP</sequence>
<proteinExistence type="predicted"/>
<dbReference type="STRING" id="2004952.A0A2C5ZNE6"/>
<dbReference type="InterPro" id="IPR011990">
    <property type="entry name" value="TPR-like_helical_dom_sf"/>
</dbReference>
<dbReference type="Proteomes" id="UP000226431">
    <property type="component" value="Unassembled WGS sequence"/>
</dbReference>
<keyword evidence="4" id="KW-1185">Reference proteome</keyword>